<dbReference type="EMBL" id="JACIEJ010000010">
    <property type="protein sequence ID" value="MBB3987530.1"/>
    <property type="molecule type" value="Genomic_DNA"/>
</dbReference>
<comment type="caution">
    <text evidence="1">The sequence shown here is derived from an EMBL/GenBank/DDBJ whole genome shotgun (WGS) entry which is preliminary data.</text>
</comment>
<reference evidence="1 2" key="1">
    <citation type="submission" date="2020-08" db="EMBL/GenBank/DDBJ databases">
        <title>Genomic Encyclopedia of Type Strains, Phase IV (KMG-IV): sequencing the most valuable type-strain genomes for metagenomic binning, comparative biology and taxonomic classification.</title>
        <authorList>
            <person name="Goeker M."/>
        </authorList>
    </citation>
    <scope>NUCLEOTIDE SEQUENCE [LARGE SCALE GENOMIC DNA]</scope>
    <source>
        <strain evidence="1 2">DSM 102235</strain>
    </source>
</reference>
<evidence type="ECO:0000313" key="2">
    <source>
        <dbReference type="Proteomes" id="UP000541426"/>
    </source>
</evidence>
<evidence type="ECO:0000313" key="1">
    <source>
        <dbReference type="EMBL" id="MBB3987530.1"/>
    </source>
</evidence>
<protein>
    <submittedName>
        <fullName evidence="1">Uncharacterized protein</fullName>
    </submittedName>
</protein>
<gene>
    <name evidence="1" type="ORF">GGQ68_003877</name>
</gene>
<dbReference type="RefSeq" id="WP_183968762.1">
    <property type="nucleotide sequence ID" value="NZ_BAABBZ010000011.1"/>
</dbReference>
<sequence length="75" mass="8696">MIWASVKRVTFIGIFSFILPRKPTFAAPQYRGGLSVSDQLIDASQVQDMRFGWHTRFHRQFHCAQDVFLIVLKSP</sequence>
<dbReference type="AlphaFoldDB" id="A0A7W6GTV7"/>
<accession>A0A7W6GTV7</accession>
<organism evidence="1 2">
    <name type="scientific">Sagittula marina</name>
    <dbReference type="NCBI Taxonomy" id="943940"/>
    <lineage>
        <taxon>Bacteria</taxon>
        <taxon>Pseudomonadati</taxon>
        <taxon>Pseudomonadota</taxon>
        <taxon>Alphaproteobacteria</taxon>
        <taxon>Rhodobacterales</taxon>
        <taxon>Roseobacteraceae</taxon>
        <taxon>Sagittula</taxon>
    </lineage>
</organism>
<keyword evidence="2" id="KW-1185">Reference proteome</keyword>
<proteinExistence type="predicted"/>
<dbReference type="Proteomes" id="UP000541426">
    <property type="component" value="Unassembled WGS sequence"/>
</dbReference>
<name>A0A7W6GTV7_9RHOB</name>